<dbReference type="PRINTS" id="PR00094">
    <property type="entry name" value="ADENYLTKNASE"/>
</dbReference>
<dbReference type="PROSITE" id="PS00113">
    <property type="entry name" value="ADENYLATE_KINASE"/>
    <property type="match status" value="1"/>
</dbReference>
<dbReference type="Gene3D" id="3.40.50.300">
    <property type="entry name" value="P-loop containing nucleotide triphosphate hydrolases"/>
    <property type="match status" value="1"/>
</dbReference>
<dbReference type="EC" id="2.7.4.3" evidence="2"/>
<feature type="region of interest" description="Disordered" evidence="8">
    <location>
        <begin position="99"/>
        <end position="126"/>
    </location>
</feature>
<organism evidence="9">
    <name type="scientific">Fagus sylvatica</name>
    <name type="common">Beechnut</name>
    <dbReference type="NCBI Taxonomy" id="28930"/>
    <lineage>
        <taxon>Eukaryota</taxon>
        <taxon>Viridiplantae</taxon>
        <taxon>Streptophyta</taxon>
        <taxon>Embryophyta</taxon>
        <taxon>Tracheophyta</taxon>
        <taxon>Spermatophyta</taxon>
        <taxon>Magnoliopsida</taxon>
        <taxon>eudicotyledons</taxon>
        <taxon>Gunneridae</taxon>
        <taxon>Pentapetalae</taxon>
        <taxon>rosids</taxon>
        <taxon>fabids</taxon>
        <taxon>Fagales</taxon>
        <taxon>Fagaceae</taxon>
        <taxon>Fagus</taxon>
    </lineage>
</organism>
<comment type="similarity">
    <text evidence="1 7">Belongs to the adenylate kinase family.</text>
</comment>
<keyword evidence="5 7" id="KW-0418">Kinase</keyword>
<sequence length="388" mass="43288">MHRSPVCRGFEVGLGFWSRRGGGAVGLGFGVGLHPVGHRFAVGLRWVLGFGSRRGGGSWVCRGSLGCLPWVWVCLPWGCRCRGNPSFKLSRFSKTLPRRHNHVRTQPAALSRAAAPEAPLPPESYGSASAAQLQYDYSEDEVEEEERMPRGMAETEGWDWVPGRGVQWVLMGDRGIKRHVYGERLSKLLEVPHISMGTLVRQELHPRSSLYKQIANAVNEGKLVPEEIIFTLLSKRLEEGYCRGETGFILDGIPRTRMQAEILDRIADIDLVVNFKCTEDHLVKHNLGAGNFSPHHEYLSMGNAGFNLNLQSQDKQLESSSANTGAPWKEKFHLYSEESKPLEDYYRKQKRLLDFHVAGAPGETWQGLLAALHLQHTNAVSSSPKLTA</sequence>
<reference evidence="9" key="1">
    <citation type="submission" date="2018-02" db="EMBL/GenBank/DDBJ databases">
        <authorList>
            <person name="Cohen D.B."/>
            <person name="Kent A.D."/>
        </authorList>
    </citation>
    <scope>NUCLEOTIDE SEQUENCE</scope>
</reference>
<accession>A0A2N9HRV9</accession>
<dbReference type="AlphaFoldDB" id="A0A2N9HRV9"/>
<dbReference type="InterPro" id="IPR033690">
    <property type="entry name" value="Adenylat_kinase_CS"/>
</dbReference>
<evidence type="ECO:0000256" key="1">
    <source>
        <dbReference type="ARBA" id="ARBA00007220"/>
    </source>
</evidence>
<proteinExistence type="inferred from homology"/>
<evidence type="ECO:0000256" key="3">
    <source>
        <dbReference type="ARBA" id="ARBA00022679"/>
    </source>
</evidence>
<evidence type="ECO:0000256" key="6">
    <source>
        <dbReference type="ARBA" id="ARBA00031517"/>
    </source>
</evidence>
<dbReference type="GO" id="GO:0005524">
    <property type="term" value="F:ATP binding"/>
    <property type="evidence" value="ECO:0007669"/>
    <property type="project" value="InterPro"/>
</dbReference>
<name>A0A2N9HRV9_FAGSY</name>
<evidence type="ECO:0000313" key="9">
    <source>
        <dbReference type="EMBL" id="SPD16836.1"/>
    </source>
</evidence>
<evidence type="ECO:0000256" key="7">
    <source>
        <dbReference type="RuleBase" id="RU003330"/>
    </source>
</evidence>
<evidence type="ECO:0000256" key="5">
    <source>
        <dbReference type="ARBA" id="ARBA00022777"/>
    </source>
</evidence>
<evidence type="ECO:0000256" key="2">
    <source>
        <dbReference type="ARBA" id="ARBA00012955"/>
    </source>
</evidence>
<dbReference type="InterPro" id="IPR000850">
    <property type="entry name" value="Adenylat/UMP-CMP_kin"/>
</dbReference>
<dbReference type="SUPFAM" id="SSF52540">
    <property type="entry name" value="P-loop containing nucleoside triphosphate hydrolases"/>
    <property type="match status" value="1"/>
</dbReference>
<dbReference type="EMBL" id="OIVN01004346">
    <property type="protein sequence ID" value="SPD16836.1"/>
    <property type="molecule type" value="Genomic_DNA"/>
</dbReference>
<gene>
    <name evidence="9" type="ORF">FSB_LOCUS44718</name>
</gene>
<dbReference type="InterPro" id="IPR027417">
    <property type="entry name" value="P-loop_NTPase"/>
</dbReference>
<dbReference type="GO" id="GO:0004017">
    <property type="term" value="F:AMP kinase activity"/>
    <property type="evidence" value="ECO:0007669"/>
    <property type="project" value="UniProtKB-EC"/>
</dbReference>
<protein>
    <recommendedName>
        <fullName evidence="2">adenylate kinase</fullName>
        <ecNumber evidence="2">2.7.4.3</ecNumber>
    </recommendedName>
    <alternativeName>
        <fullName evidence="6">ATP:AMP phosphotransferase</fullName>
    </alternativeName>
</protein>
<evidence type="ECO:0000256" key="8">
    <source>
        <dbReference type="SAM" id="MobiDB-lite"/>
    </source>
</evidence>
<evidence type="ECO:0000256" key="4">
    <source>
        <dbReference type="ARBA" id="ARBA00022741"/>
    </source>
</evidence>
<feature type="compositionally biased region" description="Low complexity" evidence="8">
    <location>
        <begin position="107"/>
        <end position="117"/>
    </location>
</feature>
<keyword evidence="3 7" id="KW-0808">Transferase</keyword>
<dbReference type="CDD" id="cd01428">
    <property type="entry name" value="ADK"/>
    <property type="match status" value="1"/>
</dbReference>
<keyword evidence="4" id="KW-0547">Nucleotide-binding</keyword>
<dbReference type="PANTHER" id="PTHR23359">
    <property type="entry name" value="NUCLEOTIDE KINASE"/>
    <property type="match status" value="1"/>
</dbReference>
<dbReference type="Pfam" id="PF00406">
    <property type="entry name" value="ADK"/>
    <property type="match status" value="1"/>
</dbReference>